<dbReference type="AlphaFoldDB" id="A0A1M6A347"/>
<dbReference type="InterPro" id="IPR052170">
    <property type="entry name" value="M29_Exopeptidase"/>
</dbReference>
<dbReference type="GO" id="GO:0008237">
    <property type="term" value="F:metallopeptidase activity"/>
    <property type="evidence" value="ECO:0007669"/>
    <property type="project" value="UniProtKB-KW"/>
</dbReference>
<keyword evidence="2" id="KW-0645">Protease</keyword>
<evidence type="ECO:0000313" key="2">
    <source>
        <dbReference type="EMBL" id="SHI30877.1"/>
    </source>
</evidence>
<keyword evidence="3" id="KW-1185">Reference proteome</keyword>
<dbReference type="PANTHER" id="PTHR34448">
    <property type="entry name" value="AMINOPEPTIDASE"/>
    <property type="match status" value="1"/>
</dbReference>
<keyword evidence="2" id="KW-0482">Metalloprotease</keyword>
<gene>
    <name evidence="2" type="ORF">SAMN02746098_03875</name>
</gene>
<dbReference type="PANTHER" id="PTHR34448:SF1">
    <property type="entry name" value="BLL6088 PROTEIN"/>
    <property type="match status" value="1"/>
</dbReference>
<evidence type="ECO:0000256" key="1">
    <source>
        <dbReference type="ARBA" id="ARBA00022723"/>
    </source>
</evidence>
<dbReference type="SUPFAM" id="SSF144052">
    <property type="entry name" value="Thermophilic metalloprotease-like"/>
    <property type="match status" value="1"/>
</dbReference>
<sequence>MYRLPKVGQRILESLAKKQPIENLLLLTDNLRFGYKLKELLNITCPILSVPLNISVIYLASSPEICRATHIIELYSPTLENSIYLKELRQELFDQGKLVLALWNWDERYLEDDFWGDLEYPVISTATESLKKKLSSVKKVKITSELGTDISFSIEGRRWITADGYCEPGKLAQLPDGEIYTCPIEETFSGQIVVDGTVSRLWLPSEPLKLEFEAGVLVAGSHEFINRIRLYAGGVCNIGEFAIGMNPTINKPYNNISTDEKEGGSVHFAIGDSYNLGLTKSIYHVDFVIRKPKIYLDDHLLQHYLPGA</sequence>
<protein>
    <submittedName>
        <fullName evidence="2">Thermophilic metalloprotease (M29)</fullName>
    </submittedName>
</protein>
<dbReference type="GO" id="GO:0004177">
    <property type="term" value="F:aminopeptidase activity"/>
    <property type="evidence" value="ECO:0007669"/>
    <property type="project" value="InterPro"/>
</dbReference>
<dbReference type="InterPro" id="IPR000787">
    <property type="entry name" value="Peptidase_M29"/>
</dbReference>
<dbReference type="GO" id="GO:0046872">
    <property type="term" value="F:metal ion binding"/>
    <property type="evidence" value="ECO:0007669"/>
    <property type="project" value="UniProtKB-KW"/>
</dbReference>
<dbReference type="Proteomes" id="UP000183954">
    <property type="component" value="Unassembled WGS sequence"/>
</dbReference>
<dbReference type="GO" id="GO:0006508">
    <property type="term" value="P:proteolysis"/>
    <property type="evidence" value="ECO:0007669"/>
    <property type="project" value="UniProtKB-KW"/>
</dbReference>
<accession>A0A1M6A347</accession>
<keyword evidence="1" id="KW-0479">Metal-binding</keyword>
<proteinExistence type="predicted"/>
<reference evidence="3" key="1">
    <citation type="submission" date="2016-11" db="EMBL/GenBank/DDBJ databases">
        <authorList>
            <person name="Varghese N."/>
            <person name="Submissions S."/>
        </authorList>
    </citation>
    <scope>NUCLEOTIDE SEQUENCE [LARGE SCALE GENOMIC DNA]</scope>
    <source>
        <strain evidence="3">DSM 15449</strain>
    </source>
</reference>
<dbReference type="STRING" id="1121420.SAMN02746098_03875"/>
<name>A0A1M6A347_9FIRM</name>
<dbReference type="Pfam" id="PF02073">
    <property type="entry name" value="Peptidase_M29"/>
    <property type="match status" value="1"/>
</dbReference>
<keyword evidence="2" id="KW-0378">Hydrolase</keyword>
<dbReference type="EMBL" id="FQXJ01000016">
    <property type="protein sequence ID" value="SHI30877.1"/>
    <property type="molecule type" value="Genomic_DNA"/>
</dbReference>
<organism evidence="2 3">
    <name type="scientific">Desulfosporosinus lacus DSM 15449</name>
    <dbReference type="NCBI Taxonomy" id="1121420"/>
    <lineage>
        <taxon>Bacteria</taxon>
        <taxon>Bacillati</taxon>
        <taxon>Bacillota</taxon>
        <taxon>Clostridia</taxon>
        <taxon>Eubacteriales</taxon>
        <taxon>Desulfitobacteriaceae</taxon>
        <taxon>Desulfosporosinus</taxon>
    </lineage>
</organism>
<evidence type="ECO:0000313" key="3">
    <source>
        <dbReference type="Proteomes" id="UP000183954"/>
    </source>
</evidence>